<gene>
    <name evidence="5" type="ORF">NliqN6_4091</name>
</gene>
<evidence type="ECO:0000259" key="4">
    <source>
        <dbReference type="PROSITE" id="PS50102"/>
    </source>
</evidence>
<dbReference type="SUPFAM" id="SSF54928">
    <property type="entry name" value="RNA-binding domain, RBD"/>
    <property type="match status" value="1"/>
</dbReference>
<dbReference type="SMART" id="SM00360">
    <property type="entry name" value="RRM"/>
    <property type="match status" value="1"/>
</dbReference>
<dbReference type="GO" id="GO:0005654">
    <property type="term" value="C:nucleoplasm"/>
    <property type="evidence" value="ECO:0007669"/>
    <property type="project" value="TreeGrafter"/>
</dbReference>
<evidence type="ECO:0000313" key="5">
    <source>
        <dbReference type="EMBL" id="GHJ87689.1"/>
    </source>
</evidence>
<protein>
    <recommendedName>
        <fullName evidence="4">RRM domain-containing protein</fullName>
    </recommendedName>
</protein>
<sequence>MSSRGRSPSPRSITSSARGRMASNEKTDKNGDIQGDRSVSRGRDGKPKSRSPSRSRGRSASRSRSRSRSRSNASMRSRSRSASRARSRSRSIPPPRVPKDSRNSHVHGKGAGWRVVIVSGLTKNVRREHLEEIFSKYGRVTGLDLPTFPKSGQNRGKAAIEFSNSGDAETAQDHMDQGSQGGAWQIAVDQIPVIGETEGEPTGQEELGIMKTATQTGTLPDTAEIGTEATHRAADLAVEDDTLSKVVLVDPEDDLATVTDAIGTILETDSSVITRDQAMVIDNDDPIRDPGPRCQEAGVDDSILVSSASRSRTISKIILLVFSFEVEDKVTVTTVTFRIALL</sequence>
<dbReference type="AlphaFoldDB" id="A0A8H3TV75"/>
<dbReference type="Proteomes" id="UP000620104">
    <property type="component" value="Unassembled WGS sequence"/>
</dbReference>
<evidence type="ECO:0000313" key="6">
    <source>
        <dbReference type="Proteomes" id="UP000620104"/>
    </source>
</evidence>
<feature type="compositionally biased region" description="Basic residues" evidence="3">
    <location>
        <begin position="77"/>
        <end position="89"/>
    </location>
</feature>
<feature type="compositionally biased region" description="Basic residues" evidence="3">
    <location>
        <begin position="48"/>
        <end position="69"/>
    </location>
</feature>
<feature type="region of interest" description="Disordered" evidence="3">
    <location>
        <begin position="1"/>
        <end position="108"/>
    </location>
</feature>
<dbReference type="InterPro" id="IPR012677">
    <property type="entry name" value="Nucleotide-bd_a/b_plait_sf"/>
</dbReference>
<dbReference type="GO" id="GO:0005737">
    <property type="term" value="C:cytoplasm"/>
    <property type="evidence" value="ECO:0007669"/>
    <property type="project" value="TreeGrafter"/>
</dbReference>
<accession>A0A8H3TV75</accession>
<dbReference type="PROSITE" id="PS50102">
    <property type="entry name" value="RRM"/>
    <property type="match status" value="1"/>
</dbReference>
<dbReference type="PANTHER" id="PTHR15481:SF0">
    <property type="entry name" value="LD23870P-RELATED"/>
    <property type="match status" value="1"/>
</dbReference>
<proteinExistence type="predicted"/>
<dbReference type="GO" id="GO:0061574">
    <property type="term" value="C:ASAP complex"/>
    <property type="evidence" value="ECO:0007669"/>
    <property type="project" value="TreeGrafter"/>
</dbReference>
<evidence type="ECO:0000256" key="1">
    <source>
        <dbReference type="ARBA" id="ARBA00022884"/>
    </source>
</evidence>
<keyword evidence="1 2" id="KW-0694">RNA-binding</keyword>
<evidence type="ECO:0000256" key="2">
    <source>
        <dbReference type="PROSITE-ProRule" id="PRU00176"/>
    </source>
</evidence>
<evidence type="ECO:0000256" key="3">
    <source>
        <dbReference type="SAM" id="MobiDB-lite"/>
    </source>
</evidence>
<dbReference type="Gene3D" id="3.30.70.330">
    <property type="match status" value="1"/>
</dbReference>
<dbReference type="InterPro" id="IPR035979">
    <property type="entry name" value="RBD_domain_sf"/>
</dbReference>
<dbReference type="GO" id="GO:0000398">
    <property type="term" value="P:mRNA splicing, via spliceosome"/>
    <property type="evidence" value="ECO:0007669"/>
    <property type="project" value="TreeGrafter"/>
</dbReference>
<dbReference type="Pfam" id="PF00076">
    <property type="entry name" value="RRM_1"/>
    <property type="match status" value="1"/>
</dbReference>
<dbReference type="InterPro" id="IPR000504">
    <property type="entry name" value="RRM_dom"/>
</dbReference>
<dbReference type="EMBL" id="BLZA01000023">
    <property type="protein sequence ID" value="GHJ87689.1"/>
    <property type="molecule type" value="Genomic_DNA"/>
</dbReference>
<feature type="domain" description="RRM" evidence="4">
    <location>
        <begin position="114"/>
        <end position="176"/>
    </location>
</feature>
<feature type="compositionally biased region" description="Low complexity" evidence="3">
    <location>
        <begin position="1"/>
        <end position="18"/>
    </location>
</feature>
<reference evidence="5" key="1">
    <citation type="submission" date="2020-07" db="EMBL/GenBank/DDBJ databases">
        <title>Draft Genome Sequence of a Deep-Sea Yeast, Naganishia (Cryptococcus) liquefaciens strain N6.</title>
        <authorList>
            <person name="Han Y.W."/>
            <person name="Kajitani R."/>
            <person name="Morimoto H."/>
            <person name="Parhat M."/>
            <person name="Tsubouchi H."/>
            <person name="Bakenova O."/>
            <person name="Ogata M."/>
            <person name="Argunhan B."/>
            <person name="Aoki R."/>
            <person name="Kajiwara S."/>
            <person name="Itoh T."/>
            <person name="Iwasaki H."/>
        </authorList>
    </citation>
    <scope>NUCLEOTIDE SEQUENCE</scope>
    <source>
        <strain evidence="5">N6</strain>
    </source>
</reference>
<keyword evidence="6" id="KW-1185">Reference proteome</keyword>
<feature type="compositionally biased region" description="Basic and acidic residues" evidence="3">
    <location>
        <begin position="23"/>
        <end position="47"/>
    </location>
</feature>
<dbReference type="GO" id="GO:0003723">
    <property type="term" value="F:RNA binding"/>
    <property type="evidence" value="ECO:0007669"/>
    <property type="project" value="UniProtKB-UniRule"/>
</dbReference>
<dbReference type="OrthoDB" id="252020at2759"/>
<organism evidence="5 6">
    <name type="scientific">Naganishia liquefaciens</name>
    <dbReference type="NCBI Taxonomy" id="104408"/>
    <lineage>
        <taxon>Eukaryota</taxon>
        <taxon>Fungi</taxon>
        <taxon>Dikarya</taxon>
        <taxon>Basidiomycota</taxon>
        <taxon>Agaricomycotina</taxon>
        <taxon>Tremellomycetes</taxon>
        <taxon>Filobasidiales</taxon>
        <taxon>Filobasidiaceae</taxon>
        <taxon>Naganishia</taxon>
    </lineage>
</organism>
<name>A0A8H3TV75_9TREE</name>
<comment type="caution">
    <text evidence="5">The sequence shown here is derived from an EMBL/GenBank/DDBJ whole genome shotgun (WGS) entry which is preliminary data.</text>
</comment>
<dbReference type="PANTHER" id="PTHR15481">
    <property type="entry name" value="RIBONUCLEIC ACID BINDING PROTEIN S1"/>
    <property type="match status" value="1"/>
</dbReference>